<proteinExistence type="predicted"/>
<name>A0A8B9QV30_ANAPL</name>
<evidence type="ECO:0000256" key="1">
    <source>
        <dbReference type="SAM" id="MobiDB-lite"/>
    </source>
</evidence>
<evidence type="ECO:0008006" key="4">
    <source>
        <dbReference type="Google" id="ProtNLM"/>
    </source>
</evidence>
<dbReference type="Proteomes" id="UP000694400">
    <property type="component" value="Chromosome 1"/>
</dbReference>
<feature type="region of interest" description="Disordered" evidence="1">
    <location>
        <begin position="162"/>
        <end position="215"/>
    </location>
</feature>
<accession>A0A8B9QV30</accession>
<reference evidence="2" key="3">
    <citation type="submission" date="2025-09" db="UniProtKB">
        <authorList>
            <consortium name="Ensembl"/>
        </authorList>
    </citation>
    <scope>IDENTIFICATION</scope>
</reference>
<reference evidence="2" key="1">
    <citation type="submission" date="2019-08" db="EMBL/GenBank/DDBJ databases">
        <title>Three high-quality genomes provides insights into domestication of ducks.</title>
        <authorList>
            <person name="Hou Z.C."/>
            <person name="Zhu F."/>
            <person name="Yin Z.T."/>
            <person name="Zhang F."/>
        </authorList>
    </citation>
    <scope>NUCLEOTIDE SEQUENCE [LARGE SCALE GENOMIC DNA]</scope>
</reference>
<feature type="compositionally biased region" description="Basic and acidic residues" evidence="1">
    <location>
        <begin position="9"/>
        <end position="18"/>
    </location>
</feature>
<evidence type="ECO:0000313" key="3">
    <source>
        <dbReference type="Proteomes" id="UP000694400"/>
    </source>
</evidence>
<dbReference type="AlphaFoldDB" id="A0A8B9QV30"/>
<feature type="region of interest" description="Disordered" evidence="1">
    <location>
        <begin position="1"/>
        <end position="142"/>
    </location>
</feature>
<organism evidence="2 3">
    <name type="scientific">Anas platyrhynchos</name>
    <name type="common">Mallard</name>
    <name type="synonym">Anas boschas</name>
    <dbReference type="NCBI Taxonomy" id="8839"/>
    <lineage>
        <taxon>Eukaryota</taxon>
        <taxon>Metazoa</taxon>
        <taxon>Chordata</taxon>
        <taxon>Craniata</taxon>
        <taxon>Vertebrata</taxon>
        <taxon>Euteleostomi</taxon>
        <taxon>Archelosauria</taxon>
        <taxon>Archosauria</taxon>
        <taxon>Dinosauria</taxon>
        <taxon>Saurischia</taxon>
        <taxon>Theropoda</taxon>
        <taxon>Coelurosauria</taxon>
        <taxon>Aves</taxon>
        <taxon>Neognathae</taxon>
        <taxon>Galloanserae</taxon>
        <taxon>Anseriformes</taxon>
        <taxon>Anatidae</taxon>
        <taxon>Anatinae</taxon>
        <taxon>Anas</taxon>
    </lineage>
</organism>
<sequence>MPPAGHMAAHGDMRDPPAPRRCPSGHALPREPSTTAGASPALGDEAPLSTPRGLHLAPLIEEPPEPPEGRSQRAEGGVWGRRHAFQTGQPPGAEGGRAAAQSPPGTLKRHFVPGGRDRSALPAGGRAVAEERRAPGWRSGARPLFASPRLLRAPPPPFFFFPRPSASMTRSRKQAALERGAGRMNHEAGSAAEGAREEEDSERGAPAEGPAWEPFGGRSLEEIWQAATPRLTSFPTIRVRGSVWSRRSLAAALRRAQRILGVDLAPVVRVRRLPVAPS</sequence>
<reference evidence="2" key="2">
    <citation type="submission" date="2025-08" db="UniProtKB">
        <authorList>
            <consortium name="Ensembl"/>
        </authorList>
    </citation>
    <scope>IDENTIFICATION</scope>
</reference>
<dbReference type="Ensembl" id="ENSAPLT00020004143.1">
    <property type="protein sequence ID" value="ENSAPLP00020003851.1"/>
    <property type="gene ID" value="ENSAPLG00020002866.1"/>
</dbReference>
<protein>
    <recommendedName>
        <fullName evidence="4">Coiled-coil domain-containing protein 71L</fullName>
    </recommendedName>
</protein>
<evidence type="ECO:0000313" key="2">
    <source>
        <dbReference type="Ensembl" id="ENSAPLP00020003851.1"/>
    </source>
</evidence>